<evidence type="ECO:0000313" key="2">
    <source>
        <dbReference type="Proteomes" id="UP000249748"/>
    </source>
</evidence>
<reference evidence="1" key="1">
    <citation type="submission" date="2018-02" db="EMBL/GenBank/DDBJ databases">
        <title>The genomes of Aspergillus section Nigri reveals drivers in fungal speciation.</title>
        <authorList>
            <consortium name="DOE Joint Genome Institute"/>
            <person name="Vesth T.C."/>
            <person name="Nybo J."/>
            <person name="Theobald S."/>
            <person name="Brandl J."/>
            <person name="Frisvad J.C."/>
            <person name="Nielsen K.F."/>
            <person name="Lyhne E.K."/>
            <person name="Kogle M.E."/>
            <person name="Kuo A."/>
            <person name="Riley R."/>
            <person name="Clum A."/>
            <person name="Nolan M."/>
            <person name="Lipzen A."/>
            <person name="Salamov A."/>
            <person name="Henrissat B."/>
            <person name="Wiebenga A."/>
            <person name="De vries R.P."/>
            <person name="Grigoriev I.V."/>
            <person name="Mortensen U.H."/>
            <person name="Andersen M.R."/>
            <person name="Baker S.E."/>
        </authorList>
    </citation>
    <scope>NUCLEOTIDE SEQUENCE</scope>
    <source>
        <strain evidence="1">CBS 115574</strain>
    </source>
</reference>
<organism evidence="1 2">
    <name type="scientific">Aspergillus costaricaensis CBS 115574</name>
    <dbReference type="NCBI Taxonomy" id="1448317"/>
    <lineage>
        <taxon>Eukaryota</taxon>
        <taxon>Fungi</taxon>
        <taxon>Dikarya</taxon>
        <taxon>Ascomycota</taxon>
        <taxon>Pezizomycotina</taxon>
        <taxon>Eurotiomycetes</taxon>
        <taxon>Eurotiomycetidae</taxon>
        <taxon>Eurotiales</taxon>
        <taxon>Aspergillaceae</taxon>
        <taxon>Aspergillus</taxon>
        <taxon>Aspergillus subgen. Circumdati</taxon>
    </lineage>
</organism>
<dbReference type="EMBL" id="KZ824582">
    <property type="protein sequence ID" value="RAK83849.1"/>
    <property type="molecule type" value="Genomic_DNA"/>
</dbReference>
<dbReference type="Proteomes" id="UP000249748">
    <property type="component" value="Unassembled WGS sequence"/>
</dbReference>
<keyword evidence="2" id="KW-1185">Reference proteome</keyword>
<name>A0ACD1I0V1_9EURO</name>
<accession>A0ACD1I0V1</accession>
<proteinExistence type="predicted"/>
<gene>
    <name evidence="1" type="ORF">BO79DRAFT_259838</name>
</gene>
<evidence type="ECO:0000313" key="1">
    <source>
        <dbReference type="EMBL" id="RAK83849.1"/>
    </source>
</evidence>
<sequence length="52" mass="5464">MSSPANTTNASDADEATSNNNETTEPLSVTFAGPPTQYRKGRSSRPHAIDIG</sequence>
<protein>
    <submittedName>
        <fullName evidence="1">Uncharacterized protein</fullName>
    </submittedName>
</protein>